<name>A0A1H9LKK6_9BACT</name>
<sequence length="97" mass="11168">MTLEAKKISIIQLILGLNNEEVIDQLTDSLVGLKADLVTEKPFPFVTYADIKRKKFDLDEVKKEQEYRPFEEGELDQLIREADVQESIDELLEALNS</sequence>
<dbReference type="Proteomes" id="UP000199021">
    <property type="component" value="Unassembled WGS sequence"/>
</dbReference>
<accession>A0A1H9LKK6</accession>
<dbReference type="STRING" id="478744.SAMN05444359_12479"/>
<evidence type="ECO:0000313" key="2">
    <source>
        <dbReference type="Proteomes" id="UP000199021"/>
    </source>
</evidence>
<protein>
    <submittedName>
        <fullName evidence="1">Uncharacterized protein</fullName>
    </submittedName>
</protein>
<dbReference type="EMBL" id="FOFB01000024">
    <property type="protein sequence ID" value="SER11950.1"/>
    <property type="molecule type" value="Genomic_DNA"/>
</dbReference>
<dbReference type="AlphaFoldDB" id="A0A1H9LKK6"/>
<proteinExistence type="predicted"/>
<dbReference type="InParanoid" id="A0A1H9LKK6"/>
<keyword evidence="2" id="KW-1185">Reference proteome</keyword>
<dbReference type="RefSeq" id="WP_090171711.1">
    <property type="nucleotide sequence ID" value="NZ_FOFB01000024.1"/>
</dbReference>
<gene>
    <name evidence="1" type="ORF">SAMN05444359_12479</name>
</gene>
<organism evidence="1 2">
    <name type="scientific">Neolewinella agarilytica</name>
    <dbReference type="NCBI Taxonomy" id="478744"/>
    <lineage>
        <taxon>Bacteria</taxon>
        <taxon>Pseudomonadati</taxon>
        <taxon>Bacteroidota</taxon>
        <taxon>Saprospiria</taxon>
        <taxon>Saprospirales</taxon>
        <taxon>Lewinellaceae</taxon>
        <taxon>Neolewinella</taxon>
    </lineage>
</organism>
<reference evidence="2" key="1">
    <citation type="submission" date="2016-10" db="EMBL/GenBank/DDBJ databases">
        <authorList>
            <person name="Varghese N."/>
            <person name="Submissions S."/>
        </authorList>
    </citation>
    <scope>NUCLEOTIDE SEQUENCE [LARGE SCALE GENOMIC DNA]</scope>
    <source>
        <strain evidence="2">DSM 24740</strain>
    </source>
</reference>
<evidence type="ECO:0000313" key="1">
    <source>
        <dbReference type="EMBL" id="SER11950.1"/>
    </source>
</evidence>